<accession>A0AAE3N1N4</accession>
<evidence type="ECO:0000256" key="1">
    <source>
        <dbReference type="ARBA" id="ARBA00022438"/>
    </source>
</evidence>
<dbReference type="NCBIfam" id="NF009622">
    <property type="entry name" value="PRK13128.1"/>
    <property type="match status" value="1"/>
</dbReference>
<dbReference type="GO" id="GO:0004177">
    <property type="term" value="F:aminopeptidase activity"/>
    <property type="evidence" value="ECO:0007669"/>
    <property type="project" value="UniProtKB-KW"/>
</dbReference>
<evidence type="ECO:0000313" key="5">
    <source>
        <dbReference type="Proteomes" id="UP001208771"/>
    </source>
</evidence>
<dbReference type="RefSeq" id="WP_306411857.1">
    <property type="nucleotide sequence ID" value="NZ_JANFPI010000004.1"/>
</dbReference>
<keyword evidence="4" id="KW-0378">Hydrolase</keyword>
<dbReference type="InterPro" id="IPR012856">
    <property type="entry name" value="DAP_B_dom"/>
</dbReference>
<dbReference type="SUPFAM" id="SSF50886">
    <property type="entry name" value="D-aminopeptidase, middle and C-terminal domains"/>
    <property type="match status" value="2"/>
</dbReference>
<dbReference type="AlphaFoldDB" id="A0AAE3N1N4"/>
<dbReference type="Pfam" id="PF00144">
    <property type="entry name" value="Beta-lactamase"/>
    <property type="match status" value="1"/>
</dbReference>
<feature type="domain" description="Beta-lactamase-related" evidence="2">
    <location>
        <begin position="20"/>
        <end position="319"/>
    </location>
</feature>
<dbReference type="Proteomes" id="UP001208771">
    <property type="component" value="Unassembled WGS sequence"/>
</dbReference>
<dbReference type="EMBL" id="JANFPI010000004">
    <property type="protein sequence ID" value="MCX8998069.1"/>
    <property type="molecule type" value="Genomic_DNA"/>
</dbReference>
<dbReference type="InterPro" id="IPR001466">
    <property type="entry name" value="Beta-lactam-related"/>
</dbReference>
<protein>
    <submittedName>
        <fullName evidence="4">D-aminopeptidase</fullName>
        <ecNumber evidence="4">3.4.11.19</ecNumber>
    </submittedName>
</protein>
<dbReference type="PANTHER" id="PTHR46825">
    <property type="entry name" value="D-ALANYL-D-ALANINE-CARBOXYPEPTIDASE/ENDOPEPTIDASE AMPH"/>
    <property type="match status" value="1"/>
</dbReference>
<sequence>MSQSLSPLERIVAALPLHWRGPGGAVAVVRNGEVLVRHAWGYADLDRRMPMSPQSLMPVCSVTKQFTCGLLLDLFPDPSVLDDALGAWLPLMEGPRPTIAHLAHNQSGLRDYWALTVLHGALAEGRFDRSQARELIGRTRTTHFAPGHRYSYSNGNFHILGEIIAERTDRDLGELLAERILAPAGMETARLAPDTADRPGHVMGYEGNAATGFFPAVNRIWWAGDAGLVASLDDLIAWERFIDRTRDDADGIHARLSRPPAFADGRQAYYGFGLAHADHNGIATVGHGGALRGWRCHRVHAPAERLSVVVMFNHEANARAAAFSVLDAALGRSPAATENRQPGEALKGHFLCPQTGLSAAVTPLPGGTIHFRFGTGAEFLSPADERTASGDQTVLRVDGDGLLLERRFENLFTRLERLPPLADEPFAGAEDIAGRYTSPELQADLDIAVSGGQPFGVFSGFLGKGTAHPLFPFAPDVWLMPVRRSMDAPAPGDFTLRFERDGRGRVTRLEAGCWLARRNLYERA</sequence>
<gene>
    <name evidence="4" type="ORF">NOF55_13240</name>
</gene>
<keyword evidence="5" id="KW-1185">Reference proteome</keyword>
<dbReference type="InterPro" id="IPR027279">
    <property type="entry name" value="D_amino_pept/lipop_sf"/>
</dbReference>
<evidence type="ECO:0000259" key="2">
    <source>
        <dbReference type="Pfam" id="PF00144"/>
    </source>
</evidence>
<keyword evidence="1 4" id="KW-0645">Protease</keyword>
<name>A0AAE3N1N4_9HYPH</name>
<evidence type="ECO:0000313" key="4">
    <source>
        <dbReference type="EMBL" id="MCX8998069.1"/>
    </source>
</evidence>
<dbReference type="Pfam" id="PF07930">
    <property type="entry name" value="DAP_B"/>
    <property type="match status" value="1"/>
</dbReference>
<dbReference type="PANTHER" id="PTHR46825:SF9">
    <property type="entry name" value="BETA-LACTAMASE-RELATED DOMAIN-CONTAINING PROTEIN"/>
    <property type="match status" value="1"/>
</dbReference>
<keyword evidence="1 4" id="KW-0031">Aminopeptidase</keyword>
<organism evidence="4 5">
    <name type="scientific">Ectorhizobium quercum</name>
    <dbReference type="NCBI Taxonomy" id="2965071"/>
    <lineage>
        <taxon>Bacteria</taxon>
        <taxon>Pseudomonadati</taxon>
        <taxon>Pseudomonadota</taxon>
        <taxon>Alphaproteobacteria</taxon>
        <taxon>Hyphomicrobiales</taxon>
        <taxon>Rhizobiaceae</taxon>
        <taxon>Ectorhizobium</taxon>
    </lineage>
</organism>
<dbReference type="Gene3D" id="3.40.710.10">
    <property type="entry name" value="DD-peptidase/beta-lactamase superfamily"/>
    <property type="match status" value="1"/>
</dbReference>
<comment type="caution">
    <text evidence="4">The sequence shown here is derived from an EMBL/GenBank/DDBJ whole genome shotgun (WGS) entry which is preliminary data.</text>
</comment>
<dbReference type="Gene3D" id="2.40.128.50">
    <property type="match status" value="2"/>
</dbReference>
<dbReference type="InterPro" id="IPR012338">
    <property type="entry name" value="Beta-lactam/transpept-like"/>
</dbReference>
<dbReference type="InterPro" id="IPR050491">
    <property type="entry name" value="AmpC-like"/>
</dbReference>
<dbReference type="EC" id="3.4.11.19" evidence="4"/>
<feature type="domain" description="D-aminopeptidase" evidence="3">
    <location>
        <begin position="341"/>
        <end position="521"/>
    </location>
</feature>
<evidence type="ECO:0000259" key="3">
    <source>
        <dbReference type="Pfam" id="PF07930"/>
    </source>
</evidence>
<dbReference type="SUPFAM" id="SSF56601">
    <property type="entry name" value="beta-lactamase/transpeptidase-like"/>
    <property type="match status" value="1"/>
</dbReference>
<proteinExistence type="predicted"/>
<reference evidence="4" key="1">
    <citation type="submission" date="2022-07" db="EMBL/GenBank/DDBJ databases">
        <title>Ectorhizobium quercum gen.nov., sp. nov.</title>
        <authorList>
            <person name="Ma T."/>
            <person name="Li Y."/>
        </authorList>
    </citation>
    <scope>NUCLEOTIDE SEQUENCE</scope>
    <source>
        <strain evidence="4">BDR2-2</strain>
    </source>
</reference>